<dbReference type="PROSITE" id="PS50913">
    <property type="entry name" value="GRIP"/>
    <property type="match status" value="1"/>
</dbReference>
<feature type="compositionally biased region" description="Basic and acidic residues" evidence="3">
    <location>
        <begin position="14"/>
        <end position="35"/>
    </location>
</feature>
<dbReference type="GO" id="GO:0007131">
    <property type="term" value="P:reciprocal meiotic recombination"/>
    <property type="evidence" value="ECO:0007669"/>
    <property type="project" value="TreeGrafter"/>
</dbReference>
<evidence type="ECO:0000256" key="1">
    <source>
        <dbReference type="ARBA" id="ARBA00023054"/>
    </source>
</evidence>
<feature type="region of interest" description="Disordered" evidence="3">
    <location>
        <begin position="1"/>
        <end position="56"/>
    </location>
</feature>
<dbReference type="InterPro" id="IPR000237">
    <property type="entry name" value="GRIP_dom"/>
</dbReference>
<feature type="domain" description="GRIP" evidence="4">
    <location>
        <begin position="726"/>
        <end position="773"/>
    </location>
</feature>
<feature type="coiled-coil region" evidence="2">
    <location>
        <begin position="102"/>
        <end position="636"/>
    </location>
</feature>
<gene>
    <name evidence="5" type="ORF">VNO77_40508</name>
</gene>
<feature type="compositionally biased region" description="Polar residues" evidence="3">
    <location>
        <begin position="37"/>
        <end position="54"/>
    </location>
</feature>
<feature type="region of interest" description="Disordered" evidence="3">
    <location>
        <begin position="772"/>
        <end position="791"/>
    </location>
</feature>
<feature type="coiled-coil region" evidence="2">
    <location>
        <begin position="677"/>
        <end position="718"/>
    </location>
</feature>
<name>A0AAN9JY02_CANGL</name>
<dbReference type="EMBL" id="JAYMYQ010000010">
    <property type="protein sequence ID" value="KAK7307440.1"/>
    <property type="molecule type" value="Genomic_DNA"/>
</dbReference>
<accession>A0AAN9JY02</accession>
<dbReference type="Gene3D" id="1.10.287.1490">
    <property type="match status" value="1"/>
</dbReference>
<dbReference type="AlphaFoldDB" id="A0AAN9JY02"/>
<dbReference type="SMART" id="SM00755">
    <property type="entry name" value="Grip"/>
    <property type="match status" value="1"/>
</dbReference>
<comment type="caution">
    <text evidence="5">The sequence shown here is derived from an EMBL/GenBank/DDBJ whole genome shotgun (WGS) entry which is preliminary data.</text>
</comment>
<evidence type="ECO:0000256" key="2">
    <source>
        <dbReference type="SAM" id="Coils"/>
    </source>
</evidence>
<dbReference type="Pfam" id="PF01465">
    <property type="entry name" value="GRIP"/>
    <property type="match status" value="1"/>
</dbReference>
<sequence length="802" mass="91233">MTLGEGDTGGMMETHTEESSIPEEHLPDVNHHYKDGSNGNILSENGLSDSNQDPADTHDHLLQMVVDLRFQNEFLKSQFEGFNNVNSVHSDSSIQKGVGGLEDGQSDIVKELQERIHSLNNEFLEEKQTRIASEEALKHLQTAYSEAEAKAQELSEKLAEAQTQLDKEIKEREEKYSELDSKFNRLHKRAKQRIQEIQKEKDDLEARFSEVNETAERASAQQSALQQELERTRKQANEALKAMDGDRQQLRSANNTLRDTIEDLRRSLQPKESAIEALQQSLAEKEQMLEDMRGLLQAADEKRQAALAELSAKHQKNIESLEAQLNDALSDRSKATESISSLQVLVAEKESRIAEMEAASTGEAARLRAAVESVKGELSHLKQEHEKERESWETASLALKAKLEIAESNCIRAEVEVAKIRSQLESEVSAQARLLNMRDAELLTAKEEISSLEREFSSYKVRAHALLQKKDAELAAAKDSEQLKALEETLKEVENEVFSITEERDKVLQDLQSAMANHEKELAERDTALENAKQQIRNLEIKLDSASVQHLKEKEEWGLSLQNVEETWRSRCEAMKVENEATATKDMQKELEELKQRCKKLKEEHASFHDLADRMIEDKDNELSRLLDENKNLRQSLESRPPVDQNDNYTTALHKLDSTNLNSSAAEQQILLLARQQAQREEELAQSQRHILALQEEIEELERENRLHSQQEAMLKAEFRDMERSKKREGVDMTYLKNVILKLLETGEVEVLLPVIGMLLQFSPEEMQKCQQAYHNSTDVPPSPANDTSGSGLSLFSRFSFS</sequence>
<protein>
    <recommendedName>
        <fullName evidence="4">GRIP domain-containing protein</fullName>
    </recommendedName>
</protein>
<dbReference type="PANTHER" id="PTHR23160">
    <property type="entry name" value="SYNAPTONEMAL COMPLEX PROTEIN-RELATED"/>
    <property type="match status" value="1"/>
</dbReference>
<reference evidence="5 6" key="1">
    <citation type="submission" date="2024-01" db="EMBL/GenBank/DDBJ databases">
        <title>The genomes of 5 underutilized Papilionoideae crops provide insights into root nodulation and disease resistanc.</title>
        <authorList>
            <person name="Jiang F."/>
        </authorList>
    </citation>
    <scope>NUCLEOTIDE SEQUENCE [LARGE SCALE GENOMIC DNA]</scope>
    <source>
        <strain evidence="5">LVBAO_FW01</strain>
        <tissue evidence="5">Leaves</tissue>
    </source>
</reference>
<feature type="compositionally biased region" description="Polar residues" evidence="3">
    <location>
        <begin position="772"/>
        <end position="788"/>
    </location>
</feature>
<organism evidence="5 6">
    <name type="scientific">Canavalia gladiata</name>
    <name type="common">Sword bean</name>
    <name type="synonym">Dolichos gladiatus</name>
    <dbReference type="NCBI Taxonomy" id="3824"/>
    <lineage>
        <taxon>Eukaryota</taxon>
        <taxon>Viridiplantae</taxon>
        <taxon>Streptophyta</taxon>
        <taxon>Embryophyta</taxon>
        <taxon>Tracheophyta</taxon>
        <taxon>Spermatophyta</taxon>
        <taxon>Magnoliopsida</taxon>
        <taxon>eudicotyledons</taxon>
        <taxon>Gunneridae</taxon>
        <taxon>Pentapetalae</taxon>
        <taxon>rosids</taxon>
        <taxon>fabids</taxon>
        <taxon>Fabales</taxon>
        <taxon>Fabaceae</taxon>
        <taxon>Papilionoideae</taxon>
        <taxon>50 kb inversion clade</taxon>
        <taxon>NPAAA clade</taxon>
        <taxon>indigoferoid/millettioid clade</taxon>
        <taxon>Phaseoleae</taxon>
        <taxon>Canavalia</taxon>
    </lineage>
</organism>
<proteinExistence type="predicted"/>
<dbReference type="PANTHER" id="PTHR23160:SF1">
    <property type="entry name" value="PROTEIN GRIP"/>
    <property type="match status" value="1"/>
</dbReference>
<keyword evidence="1 2" id="KW-0175">Coiled coil</keyword>
<evidence type="ECO:0000256" key="3">
    <source>
        <dbReference type="SAM" id="MobiDB-lite"/>
    </source>
</evidence>
<evidence type="ECO:0000259" key="4">
    <source>
        <dbReference type="PROSITE" id="PS50913"/>
    </source>
</evidence>
<dbReference type="Proteomes" id="UP001367508">
    <property type="component" value="Unassembled WGS sequence"/>
</dbReference>
<evidence type="ECO:0000313" key="5">
    <source>
        <dbReference type="EMBL" id="KAK7307440.1"/>
    </source>
</evidence>
<keyword evidence="6" id="KW-1185">Reference proteome</keyword>
<evidence type="ECO:0000313" key="6">
    <source>
        <dbReference type="Proteomes" id="UP001367508"/>
    </source>
</evidence>